<keyword evidence="4 10" id="KW-0378">Hydrolase</keyword>
<dbReference type="SMART" id="SM00471">
    <property type="entry name" value="HDc"/>
    <property type="match status" value="1"/>
</dbReference>
<dbReference type="GO" id="GO:0047555">
    <property type="term" value="F:3',5'-cyclic-GMP phosphodiesterase activity"/>
    <property type="evidence" value="ECO:0007669"/>
    <property type="project" value="UniProtKB-EC"/>
</dbReference>
<feature type="binding site" evidence="9">
    <location>
        <position position="375"/>
    </location>
    <ligand>
        <name>Zn(2+)</name>
        <dbReference type="ChEBI" id="CHEBI:29105"/>
        <label>1</label>
    </ligand>
</feature>
<evidence type="ECO:0000256" key="8">
    <source>
        <dbReference type="PIRSR" id="PIRSR623088-2"/>
    </source>
</evidence>
<dbReference type="InterPro" id="IPR023174">
    <property type="entry name" value="PDEase_CS"/>
</dbReference>
<feature type="binding site" evidence="8">
    <location>
        <position position="266"/>
    </location>
    <ligand>
        <name>AMP</name>
        <dbReference type="ChEBI" id="CHEBI:456215"/>
    </ligand>
</feature>
<dbReference type="FunFam" id="1.10.1300.10:FF:000006">
    <property type="entry name" value="Phosphodiesterase 9A"/>
    <property type="match status" value="1"/>
</dbReference>
<dbReference type="PRINTS" id="PR00387">
    <property type="entry name" value="PDIESTERASE1"/>
</dbReference>
<feature type="active site" description="Proton donor" evidence="7">
    <location>
        <position position="225"/>
    </location>
</feature>
<feature type="coiled-coil region" evidence="11">
    <location>
        <begin position="483"/>
        <end position="510"/>
    </location>
</feature>
<keyword evidence="3 9" id="KW-0479">Metal-binding</keyword>
<evidence type="ECO:0000256" key="7">
    <source>
        <dbReference type="PIRSR" id="PIRSR623088-1"/>
    </source>
</evidence>
<dbReference type="PROSITE" id="PS51845">
    <property type="entry name" value="PDEASE_I_2"/>
    <property type="match status" value="1"/>
</dbReference>
<evidence type="ECO:0000256" key="6">
    <source>
        <dbReference type="ARBA" id="ARBA00061167"/>
    </source>
</evidence>
<reference evidence="13" key="1">
    <citation type="journal article" date="2012" name="BMC Biol.">
        <title>Genomic organization, evolution, and expression of photoprotein and opsin genes in Mnemiopsis leidyi: a new view of ctenophore photocytes.</title>
        <authorList>
            <person name="Schnitzler C.E."/>
            <person name="Pang K."/>
            <person name="Powers M.L."/>
            <person name="Reitzel A.M."/>
            <person name="Ryan J.F."/>
            <person name="Simmons D."/>
            <person name="Tada T."/>
            <person name="Park M."/>
            <person name="Gupta J."/>
            <person name="Brooks S.Y."/>
            <person name="Blakesley R.W."/>
            <person name="Yokoyama S."/>
            <person name="Haddock S.H."/>
            <person name="Martindale M.Q."/>
            <person name="Baxevanis A.D."/>
        </authorList>
    </citation>
    <scope>NUCLEOTIDE SEQUENCE</scope>
</reference>
<dbReference type="GO" id="GO:0007165">
    <property type="term" value="P:signal transduction"/>
    <property type="evidence" value="ECO:0007669"/>
    <property type="project" value="InterPro"/>
</dbReference>
<evidence type="ECO:0000256" key="1">
    <source>
        <dbReference type="ARBA" id="ARBA00000583"/>
    </source>
</evidence>
<dbReference type="InterPro" id="IPR003607">
    <property type="entry name" value="HD/PDEase_dom"/>
</dbReference>
<dbReference type="EC" id="3.1.4.-" evidence="10"/>
<feature type="binding site" evidence="8">
    <location>
        <begin position="225"/>
        <end position="229"/>
    </location>
    <ligand>
        <name>AMP</name>
        <dbReference type="ChEBI" id="CHEBI:456215"/>
    </ligand>
</feature>
<sequence>MGRSHSSSAQKRKKLYISYNDSIETIAFSPCCTSNDVRELLIAVCCAPHNSSLKLVDNQGHLVPISPTLECNTPEKPYELLVTTARRDSIMEIKKLVANMGQIFERIVECNGNHEDLIKKIEYLESQLQVEGFQAIELEKCKNDLMKLKCKISDEFSLTRVQVHVTTPSSAKRDVPLYPKSFLLYHLRKWNGICYEFIYSPFCLKVSLKILQKAVQKKYRNNPFHNFRHCFCVAQMMYGMVHSCNLQNKLSRKDLGILLTACICHDLDHPGFNNTYQINARTELAVRYNDISPLENHHCAVCFEILADPETNIFANVDKEEFKEIRQGIIDLILATDMARHGEIVQHFKSVAKNFKWDDPTHIKQLQAIMIKCCDISNEVRPFNVAEPWLECLLEEYFTQSDREKCEGLPVASFMDRNKVTKPTAQIGFIKYVLIPLYETLCELFPEIESTMLQPLKDAYVYYESKKLEDDLAKDDHNRNKTCQALLDEKHELERRLAGAEKTISNLAVVVTNSDNTSTKIQ</sequence>
<accession>K9LLF9</accession>
<dbReference type="SUPFAM" id="SSF109604">
    <property type="entry name" value="HD-domain/PDEase-like"/>
    <property type="match status" value="1"/>
</dbReference>
<evidence type="ECO:0000256" key="5">
    <source>
        <dbReference type="ARBA" id="ARBA00037913"/>
    </source>
</evidence>
<feature type="domain" description="PDEase" evidence="12">
    <location>
        <begin position="126"/>
        <end position="470"/>
    </location>
</feature>
<keyword evidence="11" id="KW-0175">Coiled coil</keyword>
<dbReference type="InterPro" id="IPR023088">
    <property type="entry name" value="PDEase"/>
</dbReference>
<organism evidence="13">
    <name type="scientific">Mnemiopsis leidyi</name>
    <name type="common">Sea walnut</name>
    <name type="synonym">Warty comb jellyfish</name>
    <dbReference type="NCBI Taxonomy" id="27923"/>
    <lineage>
        <taxon>Eukaryota</taxon>
        <taxon>Metazoa</taxon>
        <taxon>Ctenophora</taxon>
        <taxon>Tentaculata</taxon>
        <taxon>Lobata</taxon>
        <taxon>Bolinopsidae</taxon>
        <taxon>Mnemiopsis</taxon>
    </lineage>
</organism>
<name>K9LLF9_MNELE</name>
<dbReference type="Pfam" id="PF00233">
    <property type="entry name" value="PDEase_I"/>
    <property type="match status" value="1"/>
</dbReference>
<protein>
    <recommendedName>
        <fullName evidence="10">Phosphodiesterase</fullName>
        <ecNumber evidence="10">3.1.4.-</ecNumber>
    </recommendedName>
</protein>
<proteinExistence type="inferred from homology"/>
<feature type="binding site" evidence="8">
    <location>
        <position position="426"/>
    </location>
    <ligand>
        <name>AMP</name>
        <dbReference type="ChEBI" id="CHEBI:456215"/>
    </ligand>
</feature>
<comment type="cofactor">
    <cofactor evidence="10">
        <name>a divalent metal cation</name>
        <dbReference type="ChEBI" id="CHEBI:60240"/>
    </cofactor>
    <text evidence="10">Binds 2 divalent metal cations per subunit. Site 1 may preferentially bind zinc ions, while site 2 has a preference for magnesium and/or manganese ions.</text>
</comment>
<gene>
    <name evidence="13" type="primary">ML096829a</name>
</gene>
<dbReference type="PANTHER" id="PTHR11347">
    <property type="entry name" value="CYCLIC NUCLEOTIDE PHOSPHODIESTERASE"/>
    <property type="match status" value="1"/>
</dbReference>
<dbReference type="Gene3D" id="1.10.1300.10">
    <property type="entry name" value="3'5'-cyclic nucleotide phosphodiesterase, catalytic domain"/>
    <property type="match status" value="1"/>
</dbReference>
<dbReference type="EMBL" id="JQ724657">
    <property type="protein sequence ID" value="AFK83799.1"/>
    <property type="molecule type" value="Genomic_DNA"/>
</dbReference>
<evidence type="ECO:0000313" key="13">
    <source>
        <dbReference type="EMBL" id="AFK83799.1"/>
    </source>
</evidence>
<feature type="binding site" evidence="9">
    <location>
        <position position="229"/>
    </location>
    <ligand>
        <name>Zn(2+)</name>
        <dbReference type="ChEBI" id="CHEBI:29105"/>
        <label>1</label>
    </ligand>
</feature>
<feature type="binding site" evidence="9">
    <location>
        <position position="265"/>
    </location>
    <ligand>
        <name>Zn(2+)</name>
        <dbReference type="ChEBI" id="CHEBI:29105"/>
        <label>1</label>
    </ligand>
</feature>
<dbReference type="AlphaFoldDB" id="K9LLF9"/>
<feature type="binding site" evidence="8">
    <location>
        <position position="375"/>
    </location>
    <ligand>
        <name>AMP</name>
        <dbReference type="ChEBI" id="CHEBI:456215"/>
    </ligand>
</feature>
<evidence type="ECO:0000256" key="3">
    <source>
        <dbReference type="ARBA" id="ARBA00022723"/>
    </source>
</evidence>
<feature type="binding site" evidence="9">
    <location>
        <position position="266"/>
    </location>
    <ligand>
        <name>Zn(2+)</name>
        <dbReference type="ChEBI" id="CHEBI:29105"/>
        <label>1</label>
    </ligand>
</feature>
<comment type="similarity">
    <text evidence="6">Belongs to the cyclic nucleotide phosphodiesterase family. PDE9 subfamily.</text>
</comment>
<dbReference type="PROSITE" id="PS00126">
    <property type="entry name" value="PDEASE_I_1"/>
    <property type="match status" value="1"/>
</dbReference>
<feature type="binding site" evidence="9">
    <location>
        <position position="266"/>
    </location>
    <ligand>
        <name>Zn(2+)</name>
        <dbReference type="ChEBI" id="CHEBI:29105"/>
        <label>2</label>
    </ligand>
</feature>
<comment type="pathway">
    <text evidence="5">Purine metabolism; 3',5'-cyclic GMP degradation; GMP from 3',5'-cyclic GMP: step 1/1.</text>
</comment>
<dbReference type="InterPro" id="IPR002073">
    <property type="entry name" value="PDEase_catalytic_dom"/>
</dbReference>
<evidence type="ECO:0000256" key="2">
    <source>
        <dbReference type="ARBA" id="ARBA00022535"/>
    </source>
</evidence>
<keyword evidence="2" id="KW-0140">cGMP</keyword>
<evidence type="ECO:0000256" key="11">
    <source>
        <dbReference type="SAM" id="Coils"/>
    </source>
</evidence>
<evidence type="ECO:0000256" key="4">
    <source>
        <dbReference type="ARBA" id="ARBA00022801"/>
    </source>
</evidence>
<evidence type="ECO:0000256" key="10">
    <source>
        <dbReference type="RuleBase" id="RU363067"/>
    </source>
</evidence>
<evidence type="ECO:0000259" key="12">
    <source>
        <dbReference type="PROSITE" id="PS51845"/>
    </source>
</evidence>
<dbReference type="OMA" id="EKCHNDI"/>
<comment type="catalytic activity">
    <reaction evidence="1">
        <text>3',5'-cyclic GMP + H2O = GMP + H(+)</text>
        <dbReference type="Rhea" id="RHEA:16957"/>
        <dbReference type="ChEBI" id="CHEBI:15377"/>
        <dbReference type="ChEBI" id="CHEBI:15378"/>
        <dbReference type="ChEBI" id="CHEBI:57746"/>
        <dbReference type="ChEBI" id="CHEBI:58115"/>
        <dbReference type="EC" id="3.1.4.35"/>
    </reaction>
</comment>
<dbReference type="InterPro" id="IPR036971">
    <property type="entry name" value="PDEase_catalytic_dom_sf"/>
</dbReference>
<evidence type="ECO:0000256" key="9">
    <source>
        <dbReference type="PIRSR" id="PIRSR623088-3"/>
    </source>
</evidence>
<dbReference type="GO" id="GO:0046872">
    <property type="term" value="F:metal ion binding"/>
    <property type="evidence" value="ECO:0007669"/>
    <property type="project" value="UniProtKB-KW"/>
</dbReference>
<dbReference type="HOGENOM" id="CLU_032104_1_0_1"/>
<dbReference type="CDD" id="cd00077">
    <property type="entry name" value="HDc"/>
    <property type="match status" value="1"/>
</dbReference>